<dbReference type="Proteomes" id="UP000185604">
    <property type="component" value="Unassembled WGS sequence"/>
</dbReference>
<organism evidence="1 3">
    <name type="scientific">Bacillus paralicheniformis</name>
    <dbReference type="NCBI Taxonomy" id="1648923"/>
    <lineage>
        <taxon>Bacteria</taxon>
        <taxon>Bacillati</taxon>
        <taxon>Bacillota</taxon>
        <taxon>Bacilli</taxon>
        <taxon>Bacillales</taxon>
        <taxon>Bacillaceae</taxon>
        <taxon>Bacillus</taxon>
    </lineage>
</organism>
<reference evidence="1 3" key="1">
    <citation type="journal article" date="2016" name="Front. Microbiol.">
        <title>High-Level Heat Resistance of Spores of Bacillus amyloliquefaciens and Bacillus licheniformis Results from the Presence of a spoVA Operon in a Tn1546 Transposon.</title>
        <authorList>
            <person name="Berendsen E.M."/>
            <person name="Koning R.A."/>
            <person name="Boekhorst J."/>
            <person name="de Jong A."/>
            <person name="Kuipers O.P."/>
            <person name="Wells-Bennik M.H."/>
        </authorList>
    </citation>
    <scope>NUCLEOTIDE SEQUENCE [LARGE SCALE GENOMIC DNA]</scope>
    <source>
        <strain evidence="1 3">B4121</strain>
    </source>
</reference>
<gene>
    <name evidence="1" type="ORF">B4121_3213</name>
    <name evidence="2" type="ORF">CHCC15381_3978</name>
</gene>
<dbReference type="RefSeq" id="WP_025811320.1">
    <property type="nucleotide sequence ID" value="NZ_AP023088.1"/>
</dbReference>
<dbReference type="EMBL" id="NILF01000022">
    <property type="protein sequence ID" value="TWL41809.1"/>
    <property type="molecule type" value="Genomic_DNA"/>
</dbReference>
<protein>
    <recommendedName>
        <fullName evidence="5">Peptidase</fullName>
    </recommendedName>
</protein>
<accession>A0A6I7TPX9</accession>
<proteinExistence type="predicted"/>
<dbReference type="AlphaFoldDB" id="A0A6I7TPX9"/>
<evidence type="ECO:0000313" key="4">
    <source>
        <dbReference type="Proteomes" id="UP000429980"/>
    </source>
</evidence>
<dbReference type="Pfam" id="PF08795">
    <property type="entry name" value="DUF1796"/>
    <property type="match status" value="1"/>
</dbReference>
<sequence>MNLKEIKGQYNAVFSLGHLCLTAIQLKNNDLRPFSGPLDWVTIHSLTDLNLLLRNRFTGFMEPKNLRVIGYNTGKKKEEGSTIYVSDDFYNIGSVHDFDANQNTLDHLATYPEVIEKYNRRIDRFIEKMSTSKRILFVRTEGEGSFKEAQELELVLSDLVQHDFSVLLVKHSKVNGIVEKNWPLEKTCTVELPDKEIWESNNDLWASLFKGITLV</sequence>
<reference evidence="2 4" key="2">
    <citation type="submission" date="2019-06" db="EMBL/GenBank/DDBJ databases">
        <title>Genome sequence analysis of &gt;100 Bacillus licheniformis strains suggests intrinsic resistance to this species.</title>
        <authorList>
            <person name="Wels M."/>
            <person name="Siezen R.J."/>
            <person name="Johansen E."/>
            <person name="Stuer-Lauridsen B."/>
            <person name="Bjerre K."/>
            <person name="Nielsen B.K.K."/>
        </authorList>
    </citation>
    <scope>NUCLEOTIDE SEQUENCE [LARGE SCALE GENOMIC DNA]</scope>
    <source>
        <strain evidence="2 4">BAC-15381</strain>
    </source>
</reference>
<evidence type="ECO:0000313" key="3">
    <source>
        <dbReference type="Proteomes" id="UP000185604"/>
    </source>
</evidence>
<comment type="caution">
    <text evidence="1">The sequence shown here is derived from an EMBL/GenBank/DDBJ whole genome shotgun (WGS) entry which is preliminary data.</text>
</comment>
<dbReference type="EMBL" id="LKPO01000021">
    <property type="protein sequence ID" value="OLF89938.1"/>
    <property type="molecule type" value="Genomic_DNA"/>
</dbReference>
<evidence type="ECO:0000313" key="1">
    <source>
        <dbReference type="EMBL" id="OLF89938.1"/>
    </source>
</evidence>
<dbReference type="GeneID" id="56671884"/>
<evidence type="ECO:0000313" key="2">
    <source>
        <dbReference type="EMBL" id="TWL41809.1"/>
    </source>
</evidence>
<evidence type="ECO:0008006" key="5">
    <source>
        <dbReference type="Google" id="ProtNLM"/>
    </source>
</evidence>
<dbReference type="InterPro" id="IPR014903">
    <property type="entry name" value="DUF1796"/>
</dbReference>
<keyword evidence="4" id="KW-1185">Reference proteome</keyword>
<dbReference type="Proteomes" id="UP000429980">
    <property type="component" value="Unassembled WGS sequence"/>
</dbReference>
<name>A0A6I7TPX9_9BACI</name>